<name>A0ABW7WZK1_9NOCA</name>
<dbReference type="RefSeq" id="WP_397092726.1">
    <property type="nucleotide sequence ID" value="NZ_JBEYCD010000006.1"/>
</dbReference>
<evidence type="ECO:0000313" key="1">
    <source>
        <dbReference type="EMBL" id="MFI2474291.1"/>
    </source>
</evidence>
<keyword evidence="2" id="KW-1185">Reference proteome</keyword>
<protein>
    <submittedName>
        <fullName evidence="1">DUF779 domain-containing protein</fullName>
    </submittedName>
</protein>
<sequence length="134" mass="14784">MQNRVHRVGMTNAARVVLRRLIEHHGPVLFHQSGGCCDGSSPVCFPTREFRVGSADVLLGQLPWHTEFWMSADQFQLWEHTHLTVDVVAGRGSGFSLEAPLGVRFLVRSRLLTDEEAAALAAGPPPRTGDDRLT</sequence>
<gene>
    <name evidence="1" type="ORF">ACH49W_13015</name>
</gene>
<comment type="caution">
    <text evidence="1">The sequence shown here is derived from an EMBL/GenBank/DDBJ whole genome shotgun (WGS) entry which is preliminary data.</text>
</comment>
<reference evidence="1 2" key="1">
    <citation type="submission" date="2024-10" db="EMBL/GenBank/DDBJ databases">
        <title>The Natural Products Discovery Center: Release of the First 8490 Sequenced Strains for Exploring Actinobacteria Biosynthetic Diversity.</title>
        <authorList>
            <person name="Kalkreuter E."/>
            <person name="Kautsar S.A."/>
            <person name="Yang D."/>
            <person name="Bader C.D."/>
            <person name="Teijaro C.N."/>
            <person name="Fluegel L."/>
            <person name="Davis C.M."/>
            <person name="Simpson J.R."/>
            <person name="Lauterbach L."/>
            <person name="Steele A.D."/>
            <person name="Gui C."/>
            <person name="Meng S."/>
            <person name="Li G."/>
            <person name="Viehrig K."/>
            <person name="Ye F."/>
            <person name="Su P."/>
            <person name="Kiefer A.F."/>
            <person name="Nichols A."/>
            <person name="Cepeda A.J."/>
            <person name="Yan W."/>
            <person name="Fan B."/>
            <person name="Jiang Y."/>
            <person name="Adhikari A."/>
            <person name="Zheng C.-J."/>
            <person name="Schuster L."/>
            <person name="Cowan T.M."/>
            <person name="Smanski M.J."/>
            <person name="Chevrette M.G."/>
            <person name="De Carvalho L.P.S."/>
            <person name="Shen B."/>
        </authorList>
    </citation>
    <scope>NUCLEOTIDE SEQUENCE [LARGE SCALE GENOMIC DNA]</scope>
    <source>
        <strain evidence="1 2">NPDC019275</strain>
    </source>
</reference>
<dbReference type="EMBL" id="JBIRYO010000007">
    <property type="protein sequence ID" value="MFI2474291.1"/>
    <property type="molecule type" value="Genomic_DNA"/>
</dbReference>
<dbReference type="Pfam" id="PF05610">
    <property type="entry name" value="DUF779"/>
    <property type="match status" value="1"/>
</dbReference>
<accession>A0ABW7WZK1</accession>
<evidence type="ECO:0000313" key="2">
    <source>
        <dbReference type="Proteomes" id="UP001611415"/>
    </source>
</evidence>
<organism evidence="1 2">
    <name type="scientific">Nocardia xishanensis</name>
    <dbReference type="NCBI Taxonomy" id="238964"/>
    <lineage>
        <taxon>Bacteria</taxon>
        <taxon>Bacillati</taxon>
        <taxon>Actinomycetota</taxon>
        <taxon>Actinomycetes</taxon>
        <taxon>Mycobacteriales</taxon>
        <taxon>Nocardiaceae</taxon>
        <taxon>Nocardia</taxon>
    </lineage>
</organism>
<dbReference type="PIRSF" id="PIRSF009151">
    <property type="entry name" value="DUF779"/>
    <property type="match status" value="1"/>
</dbReference>
<proteinExistence type="predicted"/>
<dbReference type="Proteomes" id="UP001611415">
    <property type="component" value="Unassembled WGS sequence"/>
</dbReference>
<dbReference type="InterPro" id="IPR008497">
    <property type="entry name" value="DUF779"/>
</dbReference>